<reference evidence="1" key="1">
    <citation type="submission" date="2014-11" db="EMBL/GenBank/DDBJ databases">
        <authorList>
            <person name="Amaro Gonzalez C."/>
        </authorList>
    </citation>
    <scope>NUCLEOTIDE SEQUENCE</scope>
</reference>
<protein>
    <submittedName>
        <fullName evidence="1">Uncharacterized protein</fullName>
    </submittedName>
</protein>
<name>A0A0E9Y1P3_ANGAN</name>
<dbReference type="AlphaFoldDB" id="A0A0E9Y1P3"/>
<dbReference type="EMBL" id="GBXM01000522">
    <property type="protein sequence ID" value="JAI08056.1"/>
    <property type="molecule type" value="Transcribed_RNA"/>
</dbReference>
<sequence>MCFSLTLITSDLPSASSQITQFYRGSKRNPKPRIEGLSECGLDSVQEGHCVRDAVEGQSSCSVIQVHSYSGGAGNRDFSAHSIVLESVTSGSAAQTPGLLITSQTTVITPPFPADLFI</sequence>
<evidence type="ECO:0000313" key="1">
    <source>
        <dbReference type="EMBL" id="JAI08056.1"/>
    </source>
</evidence>
<accession>A0A0E9Y1P3</accession>
<organism evidence="1">
    <name type="scientific">Anguilla anguilla</name>
    <name type="common">European freshwater eel</name>
    <name type="synonym">Muraena anguilla</name>
    <dbReference type="NCBI Taxonomy" id="7936"/>
    <lineage>
        <taxon>Eukaryota</taxon>
        <taxon>Metazoa</taxon>
        <taxon>Chordata</taxon>
        <taxon>Craniata</taxon>
        <taxon>Vertebrata</taxon>
        <taxon>Euteleostomi</taxon>
        <taxon>Actinopterygii</taxon>
        <taxon>Neopterygii</taxon>
        <taxon>Teleostei</taxon>
        <taxon>Anguilliformes</taxon>
        <taxon>Anguillidae</taxon>
        <taxon>Anguilla</taxon>
    </lineage>
</organism>
<proteinExistence type="predicted"/>
<reference evidence="1" key="2">
    <citation type="journal article" date="2015" name="Fish Shellfish Immunol.">
        <title>Early steps in the European eel (Anguilla anguilla)-Vibrio vulnificus interaction in the gills: Role of the RtxA13 toxin.</title>
        <authorList>
            <person name="Callol A."/>
            <person name="Pajuelo D."/>
            <person name="Ebbesson L."/>
            <person name="Teles M."/>
            <person name="MacKenzie S."/>
            <person name="Amaro C."/>
        </authorList>
    </citation>
    <scope>NUCLEOTIDE SEQUENCE</scope>
</reference>